<sequence length="476" mass="50811">MRFFCVCILWLAALLGLPAQAQLLRQHVYGTTGEESYGLLTPVRGGGYLLVGDHQPRPSSNFNERLYLVRVNSQGDTLWTRRQRLGFNGINVSGVCENAAGQILVAISGANTNAVPIDDAAMLVLFNAQGDTLWTRKTGGPTIDGYTGLVLGHDGNFVLTGSLGTFPQWLKVSAAGQVLARTTINYDAGDVGYLSGLFKDASSRGGYWVENATGGTAAGARKLLHLTEAGVVDQTKPLYGRSYDNLQSVASLPNNGGYVACEGSTGRLVRFTPALDTLWTRQLRFDNGTVRGFASARQVQPLPDGTLVVAGQFFFSGGGRVYLAKLSAAGQTLRDTVLFRGAGTETVAGLAVEPGTNRYVFSGYTTSGPRGGADLFLGIHADWRVLSTRPARERPAALAAWPNPLPAGRHELVLRPGRPLRGHLALHDAAGRLVRQWPAPPAAEQRLSLAGVPPGLYLLTATDATGLRYVARVLRE</sequence>
<feature type="chain" id="PRO_5046889779" description="T9SS type A sorting domain-containing protein" evidence="1">
    <location>
        <begin position="22"/>
        <end position="476"/>
    </location>
</feature>
<organism evidence="2 3">
    <name type="scientific">Hymenobacter koreensis</name>
    <dbReference type="NCBI Taxonomy" id="1084523"/>
    <lineage>
        <taxon>Bacteria</taxon>
        <taxon>Pseudomonadati</taxon>
        <taxon>Bacteroidota</taxon>
        <taxon>Cytophagia</taxon>
        <taxon>Cytophagales</taxon>
        <taxon>Hymenobacteraceae</taxon>
        <taxon>Hymenobacter</taxon>
    </lineage>
</organism>
<dbReference type="RefSeq" id="WP_345227926.1">
    <property type="nucleotide sequence ID" value="NZ_BAABHA010000015.1"/>
</dbReference>
<keyword evidence="3" id="KW-1185">Reference proteome</keyword>
<proteinExistence type="predicted"/>
<feature type="signal peptide" evidence="1">
    <location>
        <begin position="1"/>
        <end position="21"/>
    </location>
</feature>
<reference evidence="3" key="1">
    <citation type="journal article" date="2019" name="Int. J. Syst. Evol. Microbiol.">
        <title>The Global Catalogue of Microorganisms (GCM) 10K type strain sequencing project: providing services to taxonomists for standard genome sequencing and annotation.</title>
        <authorList>
            <consortium name="The Broad Institute Genomics Platform"/>
            <consortium name="The Broad Institute Genome Sequencing Center for Infectious Disease"/>
            <person name="Wu L."/>
            <person name="Ma J."/>
        </authorList>
    </citation>
    <scope>NUCLEOTIDE SEQUENCE [LARGE SCALE GENOMIC DNA]</scope>
    <source>
        <strain evidence="3">JCM 17924</strain>
    </source>
</reference>
<dbReference type="EMBL" id="BAABHA010000015">
    <property type="protein sequence ID" value="GAA4393314.1"/>
    <property type="molecule type" value="Genomic_DNA"/>
</dbReference>
<keyword evidence="1" id="KW-0732">Signal</keyword>
<evidence type="ECO:0000313" key="2">
    <source>
        <dbReference type="EMBL" id="GAA4393314.1"/>
    </source>
</evidence>
<comment type="caution">
    <text evidence="2">The sequence shown here is derived from an EMBL/GenBank/DDBJ whole genome shotgun (WGS) entry which is preliminary data.</text>
</comment>
<dbReference type="PANTHER" id="PTHR42754:SF1">
    <property type="entry name" value="LIPOPROTEIN"/>
    <property type="match status" value="1"/>
</dbReference>
<gene>
    <name evidence="2" type="ORF">GCM10023186_44750</name>
</gene>
<evidence type="ECO:0000313" key="3">
    <source>
        <dbReference type="Proteomes" id="UP001500454"/>
    </source>
</evidence>
<protein>
    <recommendedName>
        <fullName evidence="4">T9SS type A sorting domain-containing protein</fullName>
    </recommendedName>
</protein>
<dbReference type="SUPFAM" id="SSF101898">
    <property type="entry name" value="NHL repeat"/>
    <property type="match status" value="1"/>
</dbReference>
<evidence type="ECO:0008006" key="4">
    <source>
        <dbReference type="Google" id="ProtNLM"/>
    </source>
</evidence>
<evidence type="ECO:0000256" key="1">
    <source>
        <dbReference type="SAM" id="SignalP"/>
    </source>
</evidence>
<dbReference type="Proteomes" id="UP001500454">
    <property type="component" value="Unassembled WGS sequence"/>
</dbReference>
<name>A0ABP8JMR8_9BACT</name>
<accession>A0ABP8JMR8</accession>
<dbReference type="PANTHER" id="PTHR42754">
    <property type="entry name" value="ENDOGLUCANASE"/>
    <property type="match status" value="1"/>
</dbReference>